<organism evidence="2 3">
    <name type="scientific">Truncatella angustata</name>
    <dbReference type="NCBI Taxonomy" id="152316"/>
    <lineage>
        <taxon>Eukaryota</taxon>
        <taxon>Fungi</taxon>
        <taxon>Dikarya</taxon>
        <taxon>Ascomycota</taxon>
        <taxon>Pezizomycotina</taxon>
        <taxon>Sordariomycetes</taxon>
        <taxon>Xylariomycetidae</taxon>
        <taxon>Amphisphaeriales</taxon>
        <taxon>Sporocadaceae</taxon>
        <taxon>Truncatella</taxon>
    </lineage>
</organism>
<dbReference type="OrthoDB" id="3902577at2759"/>
<feature type="compositionally biased region" description="Basic and acidic residues" evidence="1">
    <location>
        <begin position="380"/>
        <end position="398"/>
    </location>
</feature>
<keyword evidence="3" id="KW-1185">Reference proteome</keyword>
<dbReference type="AlphaFoldDB" id="A0A9P8UT29"/>
<sequence length="427" mass="48275">MSLSLDTVFQVVEIVQKAVAIYERIKDAPDTIRKLGRRMGRLETILEGLENYVRNNSKHALARLRQSQSEDLLHIIDETREDCSRVYVLFEKWEKKIGPLGLQFKDNAFAQYVAQSYFALGSSAKELESLAADVEIHRRDLDQYMALMGVQGIQANQDAIMSMKQQIQQLHKLVQANVALAAPQPTAPAQAGGKKKRKPSPSPSPPKRDFKVIFIDPHNLGRSVCAEVLMDLYRADTKKRNGDWRIATIHSAGFFCKSENDCIEMIEKLDYKHGSYKMGMSKGATSPNEAAIASVFHNKNFEKIKDYKTDLYVRTDARVSRGIKKDVFKQYDYIIVFTGREHDNMIRLRSAITAKDGKDAAPKGKGRVVHLGSYSSTDGSVKEIVDPPKNKDGTHSRDEWNKKVAELKIAIRGFLHKEMEWNAEKAS</sequence>
<reference evidence="2" key="1">
    <citation type="journal article" date="2021" name="Nat. Commun.">
        <title>Genetic determinants of endophytism in the Arabidopsis root mycobiome.</title>
        <authorList>
            <person name="Mesny F."/>
            <person name="Miyauchi S."/>
            <person name="Thiergart T."/>
            <person name="Pickel B."/>
            <person name="Atanasova L."/>
            <person name="Karlsson M."/>
            <person name="Huettel B."/>
            <person name="Barry K.W."/>
            <person name="Haridas S."/>
            <person name="Chen C."/>
            <person name="Bauer D."/>
            <person name="Andreopoulos W."/>
            <person name="Pangilinan J."/>
            <person name="LaButti K."/>
            <person name="Riley R."/>
            <person name="Lipzen A."/>
            <person name="Clum A."/>
            <person name="Drula E."/>
            <person name="Henrissat B."/>
            <person name="Kohler A."/>
            <person name="Grigoriev I.V."/>
            <person name="Martin F.M."/>
            <person name="Hacquard S."/>
        </authorList>
    </citation>
    <scope>NUCLEOTIDE SEQUENCE</scope>
    <source>
        <strain evidence="2">MPI-SDFR-AT-0073</strain>
    </source>
</reference>
<proteinExistence type="predicted"/>
<gene>
    <name evidence="2" type="ORF">BKA67DRAFT_203401</name>
</gene>
<comment type="caution">
    <text evidence="2">The sequence shown here is derived from an EMBL/GenBank/DDBJ whole genome shotgun (WGS) entry which is preliminary data.</text>
</comment>
<dbReference type="Gene3D" id="3.40.50.2300">
    <property type="match status" value="1"/>
</dbReference>
<feature type="region of interest" description="Disordered" evidence="1">
    <location>
        <begin position="379"/>
        <end position="398"/>
    </location>
</feature>
<evidence type="ECO:0000313" key="2">
    <source>
        <dbReference type="EMBL" id="KAH6657972.1"/>
    </source>
</evidence>
<name>A0A9P8UT29_9PEZI</name>
<feature type="region of interest" description="Disordered" evidence="1">
    <location>
        <begin position="184"/>
        <end position="209"/>
    </location>
</feature>
<dbReference type="RefSeq" id="XP_045962206.1">
    <property type="nucleotide sequence ID" value="XM_046095438.1"/>
</dbReference>
<dbReference type="GeneID" id="70124331"/>
<dbReference type="Proteomes" id="UP000758603">
    <property type="component" value="Unassembled WGS sequence"/>
</dbReference>
<dbReference type="EMBL" id="JAGPXC010000002">
    <property type="protein sequence ID" value="KAH6657972.1"/>
    <property type="molecule type" value="Genomic_DNA"/>
</dbReference>
<evidence type="ECO:0000256" key="1">
    <source>
        <dbReference type="SAM" id="MobiDB-lite"/>
    </source>
</evidence>
<evidence type="ECO:0000313" key="3">
    <source>
        <dbReference type="Proteomes" id="UP000758603"/>
    </source>
</evidence>
<accession>A0A9P8UT29</accession>
<protein>
    <submittedName>
        <fullName evidence="2">Uncharacterized protein</fullName>
    </submittedName>
</protein>